<dbReference type="PANTHER" id="PTHR16038">
    <property type="entry name" value="NOP SEVEN ASSOCIATED PROTEIN 1"/>
    <property type="match status" value="1"/>
</dbReference>
<evidence type="ECO:0000256" key="2">
    <source>
        <dbReference type="ARBA" id="ARBA00007861"/>
    </source>
</evidence>
<proteinExistence type="inferred from homology"/>
<feature type="compositionally biased region" description="Acidic residues" evidence="5">
    <location>
        <begin position="375"/>
        <end position="388"/>
    </location>
</feature>
<name>A0A2G8RQV8_9APHY</name>
<dbReference type="OrthoDB" id="18388at2759"/>
<dbReference type="InterPro" id="IPR015943">
    <property type="entry name" value="WD40/YVTN_repeat-like_dom_sf"/>
</dbReference>
<dbReference type="STRING" id="1077348.A0A2G8RQV8"/>
<evidence type="ECO:0000256" key="4">
    <source>
        <dbReference type="ARBA" id="ARBA00014234"/>
    </source>
</evidence>
<evidence type="ECO:0000313" key="7">
    <source>
        <dbReference type="Proteomes" id="UP000230002"/>
    </source>
</evidence>
<dbReference type="Proteomes" id="UP000230002">
    <property type="component" value="Unassembled WGS sequence"/>
</dbReference>
<comment type="subunit">
    <text evidence="3">Component of the pre-66S ribosomal particle.</text>
</comment>
<gene>
    <name evidence="6" type="ORF">GSI_13645</name>
</gene>
<dbReference type="SUPFAM" id="SSF50978">
    <property type="entry name" value="WD40 repeat-like"/>
    <property type="match status" value="1"/>
</dbReference>
<feature type="compositionally biased region" description="Basic residues" evidence="5">
    <location>
        <begin position="405"/>
        <end position="415"/>
    </location>
</feature>
<dbReference type="InterPro" id="IPR036322">
    <property type="entry name" value="WD40_repeat_dom_sf"/>
</dbReference>
<dbReference type="PANTHER" id="PTHR16038:SF4">
    <property type="entry name" value="WD REPEAT-CONTAINING PROTEIN 74"/>
    <property type="match status" value="1"/>
</dbReference>
<feature type="region of interest" description="Disordered" evidence="5">
    <location>
        <begin position="372"/>
        <end position="415"/>
    </location>
</feature>
<organism evidence="6 7">
    <name type="scientific">Ganoderma sinense ZZ0214-1</name>
    <dbReference type="NCBI Taxonomy" id="1077348"/>
    <lineage>
        <taxon>Eukaryota</taxon>
        <taxon>Fungi</taxon>
        <taxon>Dikarya</taxon>
        <taxon>Basidiomycota</taxon>
        <taxon>Agaricomycotina</taxon>
        <taxon>Agaricomycetes</taxon>
        <taxon>Polyporales</taxon>
        <taxon>Polyporaceae</taxon>
        <taxon>Ganoderma</taxon>
    </lineage>
</organism>
<keyword evidence="7" id="KW-1185">Reference proteome</keyword>
<comment type="caution">
    <text evidence="6">The sequence shown here is derived from an EMBL/GenBank/DDBJ whole genome shotgun (WGS) entry which is preliminary data.</text>
</comment>
<comment type="similarity">
    <text evidence="2">Belongs to the NSA1 family.</text>
</comment>
<evidence type="ECO:0000313" key="6">
    <source>
        <dbReference type="EMBL" id="PIL23894.1"/>
    </source>
</evidence>
<comment type="function">
    <text evidence="1">Involved in the biogenesis of the 60S ribosomal subunit.</text>
</comment>
<accession>A0A2G8RQV8</accession>
<protein>
    <recommendedName>
        <fullName evidence="4">Ribosome biogenesis protein NSA1</fullName>
    </recommendedName>
</protein>
<evidence type="ECO:0000256" key="1">
    <source>
        <dbReference type="ARBA" id="ARBA00002889"/>
    </source>
</evidence>
<dbReference type="GO" id="GO:0030687">
    <property type="term" value="C:preribosome, large subunit precursor"/>
    <property type="evidence" value="ECO:0007669"/>
    <property type="project" value="TreeGrafter"/>
</dbReference>
<reference evidence="6 7" key="1">
    <citation type="journal article" date="2015" name="Sci. Rep.">
        <title>Chromosome-level genome map provides insights into diverse defense mechanisms in the medicinal fungus Ganoderma sinense.</title>
        <authorList>
            <person name="Zhu Y."/>
            <person name="Xu J."/>
            <person name="Sun C."/>
            <person name="Zhou S."/>
            <person name="Xu H."/>
            <person name="Nelson D.R."/>
            <person name="Qian J."/>
            <person name="Song J."/>
            <person name="Luo H."/>
            <person name="Xiang L."/>
            <person name="Li Y."/>
            <person name="Xu Z."/>
            <person name="Ji A."/>
            <person name="Wang L."/>
            <person name="Lu S."/>
            <person name="Hayward A."/>
            <person name="Sun W."/>
            <person name="Li X."/>
            <person name="Schwartz D.C."/>
            <person name="Wang Y."/>
            <person name="Chen S."/>
        </authorList>
    </citation>
    <scope>NUCLEOTIDE SEQUENCE [LARGE SCALE GENOMIC DNA]</scope>
    <source>
        <strain evidence="6 7">ZZ0214-1</strain>
    </source>
</reference>
<evidence type="ECO:0000256" key="5">
    <source>
        <dbReference type="SAM" id="MobiDB-lite"/>
    </source>
</evidence>
<evidence type="ECO:0000256" key="3">
    <source>
        <dbReference type="ARBA" id="ARBA00011187"/>
    </source>
</evidence>
<dbReference type="AlphaFoldDB" id="A0A2G8RQV8"/>
<dbReference type="Gene3D" id="2.130.10.10">
    <property type="entry name" value="YVTN repeat-like/Quinoprotein amine dehydrogenase"/>
    <property type="match status" value="1"/>
</dbReference>
<dbReference type="GO" id="GO:0042273">
    <property type="term" value="P:ribosomal large subunit biogenesis"/>
    <property type="evidence" value="ECO:0007669"/>
    <property type="project" value="InterPro"/>
</dbReference>
<dbReference type="InterPro" id="IPR037379">
    <property type="entry name" value="WDR74/Nsa1"/>
</dbReference>
<sequence length="415" mass="45495">MPHFYSGDALGALKSVSFSLVDSPTEWKATTTVLVPGSSSGHSKTVQKLASYQTPESSTLLAAVHADGSAAVHAIHADSQLSVVHEWKEGRLREGQKFVGLTLKESTVYTCTSNGALRRTKLPQPDSEPSSSLSSLPMRLCEWRLSADARTFVYGGEEVEMSLWDTEKAFSERPPVAEPALTDSKKRKRGDQLLPGEVWRAKNVPNDQLSLRQPVYNTALTYLQPSSIPSQQHLLAGTTNGCVRRYDTRVARRPVSNWVGIGKVGGVGSVEDGFHEHEVFVADRGSTLSALDLRNGRTIYTYKGISGAVTSVAPAQRFMVSASQDRYIRLNSTFGPPAEVGQQQEQKGEVLCKEYVKVVPTVVVWDGFVGREETSVEPEGEEPEDEVWDVMQAADSDSEGEGKSAHRREKKRRST</sequence>
<dbReference type="GO" id="GO:0005730">
    <property type="term" value="C:nucleolus"/>
    <property type="evidence" value="ECO:0007669"/>
    <property type="project" value="InterPro"/>
</dbReference>
<dbReference type="EMBL" id="AYKW01000067">
    <property type="protein sequence ID" value="PIL23894.1"/>
    <property type="molecule type" value="Genomic_DNA"/>
</dbReference>